<proteinExistence type="predicted"/>
<dbReference type="Proteomes" id="UP000257109">
    <property type="component" value="Unassembled WGS sequence"/>
</dbReference>
<comment type="caution">
    <text evidence="1">The sequence shown here is derived from an EMBL/GenBank/DDBJ whole genome shotgun (WGS) entry which is preliminary data.</text>
</comment>
<evidence type="ECO:0000313" key="2">
    <source>
        <dbReference type="Proteomes" id="UP000257109"/>
    </source>
</evidence>
<dbReference type="AlphaFoldDB" id="A0A371GT46"/>
<gene>
    <name evidence="1" type="ORF">CR513_23977</name>
</gene>
<sequence>MAELIPFLIHVHVVPKKSEMIVVKNLNNELVPTSVQNSWRVCIDFRKLNQVTHKDKIDMASLTHPTSESKKILTTIIILQAPWRSLLSLSVMPLILHLGKLLFSLSMIMFPNGWRPRPPKLMMLFGMSKALISDYGSHLYNKTMSTML</sequence>
<organism evidence="1 2">
    <name type="scientific">Mucuna pruriens</name>
    <name type="common">Velvet bean</name>
    <name type="synonym">Dolichos pruriens</name>
    <dbReference type="NCBI Taxonomy" id="157652"/>
    <lineage>
        <taxon>Eukaryota</taxon>
        <taxon>Viridiplantae</taxon>
        <taxon>Streptophyta</taxon>
        <taxon>Embryophyta</taxon>
        <taxon>Tracheophyta</taxon>
        <taxon>Spermatophyta</taxon>
        <taxon>Magnoliopsida</taxon>
        <taxon>eudicotyledons</taxon>
        <taxon>Gunneridae</taxon>
        <taxon>Pentapetalae</taxon>
        <taxon>rosids</taxon>
        <taxon>fabids</taxon>
        <taxon>Fabales</taxon>
        <taxon>Fabaceae</taxon>
        <taxon>Papilionoideae</taxon>
        <taxon>50 kb inversion clade</taxon>
        <taxon>NPAAA clade</taxon>
        <taxon>indigoferoid/millettioid clade</taxon>
        <taxon>Phaseoleae</taxon>
        <taxon>Mucuna</taxon>
    </lineage>
</organism>
<feature type="non-terminal residue" evidence="1">
    <location>
        <position position="1"/>
    </location>
</feature>
<keyword evidence="2" id="KW-1185">Reference proteome</keyword>
<dbReference type="SUPFAM" id="SSF56672">
    <property type="entry name" value="DNA/RNA polymerases"/>
    <property type="match status" value="1"/>
</dbReference>
<evidence type="ECO:0000313" key="1">
    <source>
        <dbReference type="EMBL" id="RDX93724.1"/>
    </source>
</evidence>
<reference evidence="1" key="1">
    <citation type="submission" date="2018-05" db="EMBL/GenBank/DDBJ databases">
        <title>Draft genome of Mucuna pruriens seed.</title>
        <authorList>
            <person name="Nnadi N.E."/>
            <person name="Vos R."/>
            <person name="Hasami M.H."/>
            <person name="Devisetty U.K."/>
            <person name="Aguiy J.C."/>
        </authorList>
    </citation>
    <scope>NUCLEOTIDE SEQUENCE [LARGE SCALE GENOMIC DNA]</scope>
    <source>
        <strain evidence="1">JCA_2017</strain>
    </source>
</reference>
<dbReference type="EMBL" id="QJKJ01004543">
    <property type="protein sequence ID" value="RDX93724.1"/>
    <property type="molecule type" value="Genomic_DNA"/>
</dbReference>
<name>A0A371GT46_MUCPR</name>
<dbReference type="InterPro" id="IPR043502">
    <property type="entry name" value="DNA/RNA_pol_sf"/>
</dbReference>
<dbReference type="Gene3D" id="3.10.10.10">
    <property type="entry name" value="HIV Type 1 Reverse Transcriptase, subunit A, domain 1"/>
    <property type="match status" value="1"/>
</dbReference>
<protein>
    <submittedName>
        <fullName evidence="1">Uncharacterized protein</fullName>
    </submittedName>
</protein>
<dbReference type="OrthoDB" id="76385at2759"/>
<accession>A0A371GT46</accession>